<evidence type="ECO:0000256" key="3">
    <source>
        <dbReference type="ARBA" id="ARBA00023125"/>
    </source>
</evidence>
<keyword evidence="9" id="KW-1185">Reference proteome</keyword>
<keyword evidence="2" id="KW-0805">Transcription regulation</keyword>
<comment type="subcellular location">
    <subcellularLocation>
        <location evidence="1">Nucleus</location>
    </subcellularLocation>
</comment>
<dbReference type="SMART" id="SM00353">
    <property type="entry name" value="HLH"/>
    <property type="match status" value="1"/>
</dbReference>
<evidence type="ECO:0000256" key="5">
    <source>
        <dbReference type="ARBA" id="ARBA00023242"/>
    </source>
</evidence>
<name>A0A8X8CRU7_POPTO</name>
<protein>
    <recommendedName>
        <fullName evidence="7">BHLH domain-containing protein</fullName>
    </recommendedName>
</protein>
<dbReference type="AlphaFoldDB" id="A0A8X8CRU7"/>
<proteinExistence type="predicted"/>
<evidence type="ECO:0000256" key="2">
    <source>
        <dbReference type="ARBA" id="ARBA00023015"/>
    </source>
</evidence>
<reference evidence="8" key="1">
    <citation type="journal article" date="2020" name="bioRxiv">
        <title>Hybrid origin of Populus tomentosa Carr. identified through genome sequencing and phylogenomic analysis.</title>
        <authorList>
            <person name="An X."/>
            <person name="Gao K."/>
            <person name="Chen Z."/>
            <person name="Li J."/>
            <person name="Yang X."/>
            <person name="Yang X."/>
            <person name="Zhou J."/>
            <person name="Guo T."/>
            <person name="Zhao T."/>
            <person name="Huang S."/>
            <person name="Miao D."/>
            <person name="Khan W.U."/>
            <person name="Rao P."/>
            <person name="Ye M."/>
            <person name="Lei B."/>
            <person name="Liao W."/>
            <person name="Wang J."/>
            <person name="Ji L."/>
            <person name="Li Y."/>
            <person name="Guo B."/>
            <person name="Mustafa N.S."/>
            <person name="Li S."/>
            <person name="Yun Q."/>
            <person name="Keller S.R."/>
            <person name="Mao J."/>
            <person name="Zhang R."/>
            <person name="Strauss S.H."/>
        </authorList>
    </citation>
    <scope>NUCLEOTIDE SEQUENCE</scope>
    <source>
        <strain evidence="8">GM15</strain>
        <tissue evidence="8">Leaf</tissue>
    </source>
</reference>
<evidence type="ECO:0000256" key="4">
    <source>
        <dbReference type="ARBA" id="ARBA00023163"/>
    </source>
</evidence>
<gene>
    <name evidence="8" type="ORF">POTOM_031578</name>
</gene>
<dbReference type="GO" id="GO:0046983">
    <property type="term" value="F:protein dimerization activity"/>
    <property type="evidence" value="ECO:0007669"/>
    <property type="project" value="InterPro"/>
</dbReference>
<dbReference type="GO" id="GO:0006351">
    <property type="term" value="P:DNA-templated transcription"/>
    <property type="evidence" value="ECO:0007669"/>
    <property type="project" value="InterPro"/>
</dbReference>
<comment type="caution">
    <text evidence="8">The sequence shown here is derived from an EMBL/GenBank/DDBJ whole genome shotgun (WGS) entry which is preliminary data.</text>
</comment>
<dbReference type="PANTHER" id="PTHR46412">
    <property type="entry name" value="BES1-INTERACTING MYC-LIKE PROTEIN"/>
    <property type="match status" value="1"/>
</dbReference>
<dbReference type="GO" id="GO:0003677">
    <property type="term" value="F:DNA binding"/>
    <property type="evidence" value="ECO:0007669"/>
    <property type="project" value="UniProtKB-KW"/>
</dbReference>
<dbReference type="Pfam" id="PF00010">
    <property type="entry name" value="HLH"/>
    <property type="match status" value="1"/>
</dbReference>
<feature type="region of interest" description="Disordered" evidence="6">
    <location>
        <begin position="83"/>
        <end position="147"/>
    </location>
</feature>
<evidence type="ECO:0000256" key="1">
    <source>
        <dbReference type="ARBA" id="ARBA00004123"/>
    </source>
</evidence>
<dbReference type="FunFam" id="4.10.280.10:FF:000093">
    <property type="entry name" value="BHLH domain class transcription factor"/>
    <property type="match status" value="1"/>
</dbReference>
<dbReference type="PANTHER" id="PTHR46412:SF6">
    <property type="entry name" value="TRANSCRIPTION FACTOR BIM2"/>
    <property type="match status" value="1"/>
</dbReference>
<dbReference type="CDD" id="cd11453">
    <property type="entry name" value="bHLH_AtBIM_like"/>
    <property type="match status" value="1"/>
</dbReference>
<dbReference type="EMBL" id="JAAWWB010000016">
    <property type="protein sequence ID" value="KAG6764120.1"/>
    <property type="molecule type" value="Genomic_DNA"/>
</dbReference>
<dbReference type="GO" id="GO:0005634">
    <property type="term" value="C:nucleus"/>
    <property type="evidence" value="ECO:0007669"/>
    <property type="project" value="UniProtKB-SubCell"/>
</dbReference>
<keyword evidence="4" id="KW-0804">Transcription</keyword>
<accession>A0A8X8CRU7</accession>
<dbReference type="Proteomes" id="UP000886885">
    <property type="component" value="Chromosome 8D"/>
</dbReference>
<keyword evidence="5" id="KW-0539">Nucleus</keyword>
<feature type="compositionally biased region" description="Polar residues" evidence="6">
    <location>
        <begin position="366"/>
        <end position="382"/>
    </location>
</feature>
<keyword evidence="3" id="KW-0238">DNA-binding</keyword>
<dbReference type="OrthoDB" id="690068at2759"/>
<sequence>MMCGRYWFGSVLSIRGMFGEIEGGHGHVKNVGVTCFSRALLVESLPSCHVNSAGPIASTVFCDTKLGGKDNGWGERESKVNRLTVMRGKGNQTQVEEEYEEDDFGSRKDGPSSSFTVNNNNSSKDGKNSDRANAIRSKHSVTEQRRRSKINERFQILRDLIPHSDQKRDTASFLLEVIEYVQYLQEKVQKYEGPYQGWSPEPAKLMPWRNSHWRLQSSVGHPQAIKNGSVPGETFPGKLDENNIALTPAMLPSTPNLVESDHVACKVLEHQTELTNKVMPLPTPAPIRSVGLVAHPCQLPVSDAQSAECPITSEMLNQQELVIEAGTINISSVYSQECSAGVDLSQANISVQIDLGKRANRGLTPGTLTSKDPQNPHPTNEMITHLRDASGGEDSDQAQKRLKRS</sequence>
<evidence type="ECO:0000256" key="6">
    <source>
        <dbReference type="SAM" id="MobiDB-lite"/>
    </source>
</evidence>
<feature type="domain" description="BHLH" evidence="7">
    <location>
        <begin position="134"/>
        <end position="184"/>
    </location>
</feature>
<feature type="region of interest" description="Disordered" evidence="6">
    <location>
        <begin position="359"/>
        <end position="405"/>
    </location>
</feature>
<dbReference type="PROSITE" id="PS50888">
    <property type="entry name" value="BHLH"/>
    <property type="match status" value="1"/>
</dbReference>
<dbReference type="InterPro" id="IPR011598">
    <property type="entry name" value="bHLH_dom"/>
</dbReference>
<evidence type="ECO:0000313" key="9">
    <source>
        <dbReference type="Proteomes" id="UP000886885"/>
    </source>
</evidence>
<evidence type="ECO:0000259" key="7">
    <source>
        <dbReference type="PROSITE" id="PS50888"/>
    </source>
</evidence>
<organism evidence="8 9">
    <name type="scientific">Populus tomentosa</name>
    <name type="common">Chinese white poplar</name>
    <dbReference type="NCBI Taxonomy" id="118781"/>
    <lineage>
        <taxon>Eukaryota</taxon>
        <taxon>Viridiplantae</taxon>
        <taxon>Streptophyta</taxon>
        <taxon>Embryophyta</taxon>
        <taxon>Tracheophyta</taxon>
        <taxon>Spermatophyta</taxon>
        <taxon>Magnoliopsida</taxon>
        <taxon>eudicotyledons</taxon>
        <taxon>Gunneridae</taxon>
        <taxon>Pentapetalae</taxon>
        <taxon>rosids</taxon>
        <taxon>fabids</taxon>
        <taxon>Malpighiales</taxon>
        <taxon>Salicaceae</taxon>
        <taxon>Saliceae</taxon>
        <taxon>Populus</taxon>
    </lineage>
</organism>
<evidence type="ECO:0000313" key="8">
    <source>
        <dbReference type="EMBL" id="KAG6764120.1"/>
    </source>
</evidence>
<dbReference type="InterPro" id="IPR044295">
    <property type="entry name" value="BIM1/2/3"/>
</dbReference>
<feature type="compositionally biased region" description="Low complexity" evidence="6">
    <location>
        <begin position="112"/>
        <end position="123"/>
    </location>
</feature>
<dbReference type="GO" id="GO:0003700">
    <property type="term" value="F:DNA-binding transcription factor activity"/>
    <property type="evidence" value="ECO:0007669"/>
    <property type="project" value="InterPro"/>
</dbReference>